<dbReference type="Proteomes" id="UP000541558">
    <property type="component" value="Unassembled WGS sequence"/>
</dbReference>
<feature type="chain" id="PRO_5034485091" description="C2H2-type domain-containing protein" evidence="1">
    <location>
        <begin position="23"/>
        <end position="139"/>
    </location>
</feature>
<comment type="caution">
    <text evidence="2">The sequence shown here is derived from an EMBL/GenBank/DDBJ whole genome shotgun (WGS) entry which is preliminary data.</text>
</comment>
<gene>
    <name evidence="2" type="ORF">D9611_014307</name>
</gene>
<keyword evidence="3" id="KW-1185">Reference proteome</keyword>
<feature type="signal peptide" evidence="1">
    <location>
        <begin position="1"/>
        <end position="22"/>
    </location>
</feature>
<sequence length="139" mass="16130">MRMSTLPTILSVAIYLSTYANAYRHDEVRKVVLLCIAYIDDSSLPPSHYYRGRAAHAQQTEVYVREPYDVNGFVARDLLSDLTTRELVDELKRRTDTFRCEYPNCSQVFSYGNANVMAQYEAHKTRVHGRKIVEYNGRK</sequence>
<dbReference type="AlphaFoldDB" id="A0A8H5BU51"/>
<evidence type="ECO:0000313" key="2">
    <source>
        <dbReference type="EMBL" id="KAF5329086.1"/>
    </source>
</evidence>
<reference evidence="2 3" key="1">
    <citation type="journal article" date="2020" name="ISME J.">
        <title>Uncovering the hidden diversity of litter-decomposition mechanisms in mushroom-forming fungi.</title>
        <authorList>
            <person name="Floudas D."/>
            <person name="Bentzer J."/>
            <person name="Ahren D."/>
            <person name="Johansson T."/>
            <person name="Persson P."/>
            <person name="Tunlid A."/>
        </authorList>
    </citation>
    <scope>NUCLEOTIDE SEQUENCE [LARGE SCALE GENOMIC DNA]</scope>
    <source>
        <strain evidence="2 3">CBS 175.51</strain>
    </source>
</reference>
<evidence type="ECO:0000256" key="1">
    <source>
        <dbReference type="SAM" id="SignalP"/>
    </source>
</evidence>
<dbReference type="EMBL" id="JAACJK010000122">
    <property type="protein sequence ID" value="KAF5329086.1"/>
    <property type="molecule type" value="Genomic_DNA"/>
</dbReference>
<evidence type="ECO:0000313" key="3">
    <source>
        <dbReference type="Proteomes" id="UP000541558"/>
    </source>
</evidence>
<protein>
    <recommendedName>
        <fullName evidence="4">C2H2-type domain-containing protein</fullName>
    </recommendedName>
</protein>
<organism evidence="2 3">
    <name type="scientific">Ephemerocybe angulata</name>
    <dbReference type="NCBI Taxonomy" id="980116"/>
    <lineage>
        <taxon>Eukaryota</taxon>
        <taxon>Fungi</taxon>
        <taxon>Dikarya</taxon>
        <taxon>Basidiomycota</taxon>
        <taxon>Agaricomycotina</taxon>
        <taxon>Agaricomycetes</taxon>
        <taxon>Agaricomycetidae</taxon>
        <taxon>Agaricales</taxon>
        <taxon>Agaricineae</taxon>
        <taxon>Psathyrellaceae</taxon>
        <taxon>Ephemerocybe</taxon>
    </lineage>
</organism>
<keyword evidence="1" id="KW-0732">Signal</keyword>
<proteinExistence type="predicted"/>
<name>A0A8H5BU51_9AGAR</name>
<evidence type="ECO:0008006" key="4">
    <source>
        <dbReference type="Google" id="ProtNLM"/>
    </source>
</evidence>
<accession>A0A8H5BU51</accession>